<feature type="region of interest" description="Disordered" evidence="1">
    <location>
        <begin position="344"/>
        <end position="378"/>
    </location>
</feature>
<feature type="compositionally biased region" description="Basic and acidic residues" evidence="1">
    <location>
        <begin position="344"/>
        <end position="356"/>
    </location>
</feature>
<reference evidence="2 3" key="1">
    <citation type="submission" date="2023-02" db="EMBL/GenBank/DDBJ databases">
        <title>LHISI_Scaffold_Assembly.</title>
        <authorList>
            <person name="Stuart O.P."/>
            <person name="Cleave R."/>
            <person name="Magrath M.J.L."/>
            <person name="Mikheyev A.S."/>
        </authorList>
    </citation>
    <scope>NUCLEOTIDE SEQUENCE [LARGE SCALE GENOMIC DNA]</scope>
    <source>
        <strain evidence="2">Daus_M_001</strain>
        <tissue evidence="2">Leg muscle</tissue>
    </source>
</reference>
<comment type="caution">
    <text evidence="2">The sequence shown here is derived from an EMBL/GenBank/DDBJ whole genome shotgun (WGS) entry which is preliminary data.</text>
</comment>
<protein>
    <submittedName>
        <fullName evidence="2">Uncharacterized protein</fullName>
    </submittedName>
</protein>
<gene>
    <name evidence="2" type="ORF">PR048_021521</name>
</gene>
<accession>A0ABQ9GYF4</accession>
<dbReference type="Proteomes" id="UP001159363">
    <property type="component" value="Chromosome 7"/>
</dbReference>
<proteinExistence type="predicted"/>
<dbReference type="EMBL" id="JARBHB010000008">
    <property type="protein sequence ID" value="KAJ8877069.1"/>
    <property type="molecule type" value="Genomic_DNA"/>
</dbReference>
<evidence type="ECO:0000313" key="3">
    <source>
        <dbReference type="Proteomes" id="UP001159363"/>
    </source>
</evidence>
<organism evidence="2 3">
    <name type="scientific">Dryococelus australis</name>
    <dbReference type="NCBI Taxonomy" id="614101"/>
    <lineage>
        <taxon>Eukaryota</taxon>
        <taxon>Metazoa</taxon>
        <taxon>Ecdysozoa</taxon>
        <taxon>Arthropoda</taxon>
        <taxon>Hexapoda</taxon>
        <taxon>Insecta</taxon>
        <taxon>Pterygota</taxon>
        <taxon>Neoptera</taxon>
        <taxon>Polyneoptera</taxon>
        <taxon>Phasmatodea</taxon>
        <taxon>Verophasmatodea</taxon>
        <taxon>Anareolatae</taxon>
        <taxon>Phasmatidae</taxon>
        <taxon>Eurycanthinae</taxon>
        <taxon>Dryococelus</taxon>
    </lineage>
</organism>
<name>A0ABQ9GYF4_9NEOP</name>
<evidence type="ECO:0000256" key="1">
    <source>
        <dbReference type="SAM" id="MobiDB-lite"/>
    </source>
</evidence>
<keyword evidence="3" id="KW-1185">Reference proteome</keyword>
<evidence type="ECO:0000313" key="2">
    <source>
        <dbReference type="EMBL" id="KAJ8877069.1"/>
    </source>
</evidence>
<sequence length="378" mass="42666">MGWRRKSDGMQCQYKQEYAEKIPGNVCHVYHVQKYGSNTVGYRTLIGETIFLKSGNCDVSRYQTAVGDRCTGIMGSDVSHENIGQTITPPPTGLRPTVHPGCHPLSAYKPRPPITQEPARSQVFYCRRVQRNHIVRGDAARRRKHKQRLNEINCRGDQSRTEAPYLKQIEDYRSGHIFLCILWGRGGAAARPPPRRTGFDSRWGRFRIIASGNRTRRCRCSASLLGCLPFPSPPPSLGPALRCCSILTSLHQHRFSRPRSTVCYLKAVHDNRQALRHKHFTPVQRIARMVDGALGGRVIVARIVVPRTRKKYLGPTHSQSSLVYTWKQPRRVIDGEYGAAPECKRRGIREFPEKTHRPAASSSTIPISKKSRSDPAGD</sequence>